<evidence type="ECO:0000313" key="2">
    <source>
        <dbReference type="Proteomes" id="UP000013111"/>
    </source>
</evidence>
<dbReference type="Proteomes" id="UP000013111">
    <property type="component" value="Unassembled WGS sequence"/>
</dbReference>
<gene>
    <name evidence="1" type="ORF">BN437_3224</name>
</gene>
<comment type="caution">
    <text evidence="1">The sequence shown here is derived from an EMBL/GenBank/DDBJ whole genome shotgun (WGS) entry which is preliminary data.</text>
</comment>
<sequence>MIKTIAVCLAVVLLCYIAFVGHYYYQTYTTFSGIGQAQQVVAENPSP</sequence>
<reference evidence="1 2" key="1">
    <citation type="submission" date="2012-11" db="EMBL/GenBank/DDBJ databases">
        <authorList>
            <person name="Linke B."/>
        </authorList>
    </citation>
    <scope>NUCLEOTIDE SEQUENCE [LARGE SCALE GENOMIC DNA]</scope>
    <source>
        <strain evidence="2">CFBP 1232</strain>
    </source>
</reference>
<dbReference type="EMBL" id="CAPB01000039">
    <property type="protein sequence ID" value="CCO95129.1"/>
    <property type="molecule type" value="Genomic_DNA"/>
</dbReference>
<evidence type="ECO:0000313" key="1">
    <source>
        <dbReference type="EMBL" id="CCO95129.1"/>
    </source>
</evidence>
<protein>
    <submittedName>
        <fullName evidence="1">Uncharacterized protein</fullName>
    </submittedName>
</protein>
<proteinExistence type="predicted"/>
<dbReference type="RefSeq" id="WP_004160049.1">
    <property type="nucleotide sequence ID" value="NZ_BAYW01000023.1"/>
</dbReference>
<dbReference type="GeneID" id="97607247"/>
<organism evidence="1 2">
    <name type="scientific">Erwinia amylovora NBRC 12687 = CFBP 1232</name>
    <dbReference type="NCBI Taxonomy" id="1219359"/>
    <lineage>
        <taxon>Bacteria</taxon>
        <taxon>Pseudomonadati</taxon>
        <taxon>Pseudomonadota</taxon>
        <taxon>Gammaproteobacteria</taxon>
        <taxon>Enterobacterales</taxon>
        <taxon>Erwiniaceae</taxon>
        <taxon>Erwinia</taxon>
    </lineage>
</organism>
<reference evidence="1 2" key="2">
    <citation type="submission" date="2013-04" db="EMBL/GenBank/DDBJ databases">
        <title>Comparative genomics of 12 strains of Erwinia amylovora identifies a pan-genome with a large conserved core and provides insights into host specificity.</title>
        <authorList>
            <person name="Mann R.A."/>
            <person name="Smits T.H.M."/>
            <person name="Buehlmann A."/>
            <person name="Blom J."/>
            <person name="Goesmann A."/>
            <person name="Frey J.E."/>
            <person name="Plummer K.M."/>
            <person name="Beer S.V."/>
            <person name="Luck J."/>
            <person name="Duffy B."/>
            <person name="Rodoni B."/>
        </authorList>
    </citation>
    <scope>NUCLEOTIDE SEQUENCE [LARGE SCALE GENOMIC DNA]</scope>
    <source>
        <strain evidence="2">CFBP 1232</strain>
    </source>
</reference>
<accession>A0A831EUP7</accession>
<dbReference type="AlphaFoldDB" id="A0A831EUP7"/>
<name>A0A831EUP7_ERWAM</name>